<keyword evidence="2" id="KW-1185">Reference proteome</keyword>
<dbReference type="EMBL" id="CM042047">
    <property type="protein sequence ID" value="KAI3769931.1"/>
    <property type="molecule type" value="Genomic_DNA"/>
</dbReference>
<evidence type="ECO:0000313" key="2">
    <source>
        <dbReference type="Proteomes" id="UP001055879"/>
    </source>
</evidence>
<accession>A0ACB9FGV5</accession>
<evidence type="ECO:0000313" key="1">
    <source>
        <dbReference type="EMBL" id="KAI3769931.1"/>
    </source>
</evidence>
<sequence>MMLLLLSSVVDWVLIKFFPSVSCTSLFYPGLLDAEELASMTEGDGRDVKQQLQGIEEKLCRSMDSISTLPHL</sequence>
<reference evidence="2" key="1">
    <citation type="journal article" date="2022" name="Mol. Ecol. Resour.">
        <title>The genomes of chicory, endive, great burdock and yacon provide insights into Asteraceae palaeo-polyploidization history and plant inulin production.</title>
        <authorList>
            <person name="Fan W."/>
            <person name="Wang S."/>
            <person name="Wang H."/>
            <person name="Wang A."/>
            <person name="Jiang F."/>
            <person name="Liu H."/>
            <person name="Zhao H."/>
            <person name="Xu D."/>
            <person name="Zhang Y."/>
        </authorList>
    </citation>
    <scope>NUCLEOTIDE SEQUENCE [LARGE SCALE GENOMIC DNA]</scope>
    <source>
        <strain evidence="2">cv. Niubang</strain>
    </source>
</reference>
<organism evidence="1 2">
    <name type="scientific">Arctium lappa</name>
    <name type="common">Greater burdock</name>
    <name type="synonym">Lappa major</name>
    <dbReference type="NCBI Taxonomy" id="4217"/>
    <lineage>
        <taxon>Eukaryota</taxon>
        <taxon>Viridiplantae</taxon>
        <taxon>Streptophyta</taxon>
        <taxon>Embryophyta</taxon>
        <taxon>Tracheophyta</taxon>
        <taxon>Spermatophyta</taxon>
        <taxon>Magnoliopsida</taxon>
        <taxon>eudicotyledons</taxon>
        <taxon>Gunneridae</taxon>
        <taxon>Pentapetalae</taxon>
        <taxon>asterids</taxon>
        <taxon>campanulids</taxon>
        <taxon>Asterales</taxon>
        <taxon>Asteraceae</taxon>
        <taxon>Carduoideae</taxon>
        <taxon>Cardueae</taxon>
        <taxon>Arctiinae</taxon>
        <taxon>Arctium</taxon>
    </lineage>
</organism>
<protein>
    <submittedName>
        <fullName evidence="1">Uncharacterized protein</fullName>
    </submittedName>
</protein>
<dbReference type="Proteomes" id="UP001055879">
    <property type="component" value="Linkage Group LG01"/>
</dbReference>
<reference evidence="1 2" key="2">
    <citation type="journal article" date="2022" name="Mol. Ecol. Resour.">
        <title>The genomes of chicory, endive, great burdock and yacon provide insights into Asteraceae paleo-polyploidization history and plant inulin production.</title>
        <authorList>
            <person name="Fan W."/>
            <person name="Wang S."/>
            <person name="Wang H."/>
            <person name="Wang A."/>
            <person name="Jiang F."/>
            <person name="Liu H."/>
            <person name="Zhao H."/>
            <person name="Xu D."/>
            <person name="Zhang Y."/>
        </authorList>
    </citation>
    <scope>NUCLEOTIDE SEQUENCE [LARGE SCALE GENOMIC DNA]</scope>
    <source>
        <strain evidence="2">cv. Niubang</strain>
    </source>
</reference>
<name>A0ACB9FGV5_ARCLA</name>
<proteinExistence type="predicted"/>
<gene>
    <name evidence="1" type="ORF">L6452_01045</name>
</gene>
<comment type="caution">
    <text evidence="1">The sequence shown here is derived from an EMBL/GenBank/DDBJ whole genome shotgun (WGS) entry which is preliminary data.</text>
</comment>